<protein>
    <submittedName>
        <fullName evidence="2">Uncharacterized protein</fullName>
    </submittedName>
</protein>
<dbReference type="EMBL" id="BKCJ010006274">
    <property type="protein sequence ID" value="GEU71256.1"/>
    <property type="molecule type" value="Genomic_DNA"/>
</dbReference>
<name>A0A6L2MB80_TANCI</name>
<comment type="caution">
    <text evidence="2">The sequence shown here is derived from an EMBL/GenBank/DDBJ whole genome shotgun (WGS) entry which is preliminary data.</text>
</comment>
<organism evidence="2">
    <name type="scientific">Tanacetum cinerariifolium</name>
    <name type="common">Dalmatian daisy</name>
    <name type="synonym">Chrysanthemum cinerariifolium</name>
    <dbReference type="NCBI Taxonomy" id="118510"/>
    <lineage>
        <taxon>Eukaryota</taxon>
        <taxon>Viridiplantae</taxon>
        <taxon>Streptophyta</taxon>
        <taxon>Embryophyta</taxon>
        <taxon>Tracheophyta</taxon>
        <taxon>Spermatophyta</taxon>
        <taxon>Magnoliopsida</taxon>
        <taxon>eudicotyledons</taxon>
        <taxon>Gunneridae</taxon>
        <taxon>Pentapetalae</taxon>
        <taxon>asterids</taxon>
        <taxon>campanulids</taxon>
        <taxon>Asterales</taxon>
        <taxon>Asteraceae</taxon>
        <taxon>Asteroideae</taxon>
        <taxon>Anthemideae</taxon>
        <taxon>Anthemidinae</taxon>
        <taxon>Tanacetum</taxon>
    </lineage>
</organism>
<gene>
    <name evidence="2" type="ORF">Tci_043234</name>
</gene>
<accession>A0A6L2MB80</accession>
<reference evidence="2" key="1">
    <citation type="journal article" date="2019" name="Sci. Rep.">
        <title>Draft genome of Tanacetum cinerariifolium, the natural source of mosquito coil.</title>
        <authorList>
            <person name="Yamashiro T."/>
            <person name="Shiraishi A."/>
            <person name="Satake H."/>
            <person name="Nakayama K."/>
        </authorList>
    </citation>
    <scope>NUCLEOTIDE SEQUENCE</scope>
</reference>
<sequence>MDAFDPSVGKEEHFFTLTDLELCMLREMKLALSHRIMYYVFSTDGQPVRVHRDSSTPTKEGPSNDFVSPNSIPQDLDLDLNVPVNEMQEEVIMSEVPNDHIVNESKTRVDVEAAIIEPRSEELVE</sequence>
<feature type="region of interest" description="Disordered" evidence="1">
    <location>
        <begin position="48"/>
        <end position="73"/>
    </location>
</feature>
<evidence type="ECO:0000313" key="2">
    <source>
        <dbReference type="EMBL" id="GEU71256.1"/>
    </source>
</evidence>
<dbReference type="AlphaFoldDB" id="A0A6L2MB80"/>
<evidence type="ECO:0000256" key="1">
    <source>
        <dbReference type="SAM" id="MobiDB-lite"/>
    </source>
</evidence>
<proteinExistence type="predicted"/>